<dbReference type="EMBL" id="JAAKFY010000020">
    <property type="protein sequence ID" value="KAF3841567.1"/>
    <property type="molecule type" value="Genomic_DNA"/>
</dbReference>
<protein>
    <submittedName>
        <fullName evidence="3">Uncharacterized protein</fullName>
    </submittedName>
</protein>
<evidence type="ECO:0000313" key="3">
    <source>
        <dbReference type="EMBL" id="KAF3841567.1"/>
    </source>
</evidence>
<evidence type="ECO:0000256" key="2">
    <source>
        <dbReference type="SAM" id="MobiDB-lite"/>
    </source>
</evidence>
<keyword evidence="4" id="KW-1185">Reference proteome</keyword>
<accession>A0A7J5XYG0</accession>
<organism evidence="3 4">
    <name type="scientific">Dissostichus mawsoni</name>
    <name type="common">Antarctic cod</name>
    <dbReference type="NCBI Taxonomy" id="36200"/>
    <lineage>
        <taxon>Eukaryota</taxon>
        <taxon>Metazoa</taxon>
        <taxon>Chordata</taxon>
        <taxon>Craniata</taxon>
        <taxon>Vertebrata</taxon>
        <taxon>Euteleostomi</taxon>
        <taxon>Actinopterygii</taxon>
        <taxon>Neopterygii</taxon>
        <taxon>Teleostei</taxon>
        <taxon>Neoteleostei</taxon>
        <taxon>Acanthomorphata</taxon>
        <taxon>Eupercaria</taxon>
        <taxon>Perciformes</taxon>
        <taxon>Notothenioidei</taxon>
        <taxon>Nototheniidae</taxon>
        <taxon>Dissostichus</taxon>
    </lineage>
</organism>
<evidence type="ECO:0000313" key="4">
    <source>
        <dbReference type="Proteomes" id="UP000518266"/>
    </source>
</evidence>
<keyword evidence="1" id="KW-0175">Coiled coil</keyword>
<name>A0A7J5XYG0_DISMA</name>
<comment type="caution">
    <text evidence="3">The sequence shown here is derived from an EMBL/GenBank/DDBJ whole genome shotgun (WGS) entry which is preliminary data.</text>
</comment>
<feature type="coiled-coil region" evidence="1">
    <location>
        <begin position="306"/>
        <end position="392"/>
    </location>
</feature>
<reference evidence="3 4" key="1">
    <citation type="submission" date="2020-03" db="EMBL/GenBank/DDBJ databases">
        <title>Dissostichus mawsoni Genome sequencing and assembly.</title>
        <authorList>
            <person name="Park H."/>
        </authorList>
    </citation>
    <scope>NUCLEOTIDE SEQUENCE [LARGE SCALE GENOMIC DNA]</scope>
    <source>
        <strain evidence="3">DM0001</strain>
        <tissue evidence="3">Muscle</tissue>
    </source>
</reference>
<evidence type="ECO:0000256" key="1">
    <source>
        <dbReference type="SAM" id="Coils"/>
    </source>
</evidence>
<feature type="compositionally biased region" description="Basic and acidic residues" evidence="2">
    <location>
        <begin position="222"/>
        <end position="239"/>
    </location>
</feature>
<dbReference type="Proteomes" id="UP000518266">
    <property type="component" value="Unassembled WGS sequence"/>
</dbReference>
<proteinExistence type="predicted"/>
<dbReference type="AlphaFoldDB" id="A0A7J5XYG0"/>
<feature type="region of interest" description="Disordered" evidence="2">
    <location>
        <begin position="211"/>
        <end position="251"/>
    </location>
</feature>
<feature type="coiled-coil region" evidence="1">
    <location>
        <begin position="509"/>
        <end position="546"/>
    </location>
</feature>
<sequence>MNTMKRRWADIQRAERVELQEATVPEMRGRERQKEGRHTFGIVKIHLCRFQKEMKKLWDELEVTLKEEQELKTESSQMANITCDSQKQREDTDVNIKIKQWQTDMEADMQRQQQNIEEKLTWAKSEKDDIDRIKINIQTEREDIERERQIARAEMIALTCVRESTERQMQELDDKLLRTKKEIREKEELNTEIEIKKKELVKMIRMSKRKNKEFSSMMEEAEPAKQDMQEGQDKTKEQVNVEDTSDEQKKQLPLADRTTDITQEVNTDMKRVILEGEIRKMLCGVREATERSRTDFTEERKIQWMNFQLKKKQRQLDQQLEKTNKERDELDVTKIKIQKLREEVEQKLKDTITAFLNMDEIKASIEKATTEMKKTREEMLKVQREMDQNKEHINKFRDMMTSMKVQVSKSTKDAFSGQNTASIKDQTFEIPSDRDGIEDAITKETISLQQSKTLADRHLIEDIKKQEHNVFLQMQTELQETTIMDEEKTKLAIRVGNEREVKNQMCKLKNREEEIREQIKFAMENMEEESQEIKKLIIYINDLQSQKPETEHWLRITGRESTTDEIVKFEVKVQKQENGKGILTTKLKKAISTKIIRIKTAQLKDCYKN</sequence>
<dbReference type="OrthoDB" id="10255522at2759"/>
<gene>
    <name evidence="3" type="ORF">F7725_007429</name>
</gene>
<feature type="coiled-coil region" evidence="1">
    <location>
        <begin position="130"/>
        <end position="206"/>
    </location>
</feature>